<accession>A0A8S2ZKP1</accession>
<comment type="caution">
    <text evidence="1">The sequence shown here is derived from an EMBL/GenBank/DDBJ whole genome shotgun (WGS) entry which is preliminary data.</text>
</comment>
<feature type="non-terminal residue" evidence="1">
    <location>
        <position position="13"/>
    </location>
</feature>
<reference evidence="1" key="1">
    <citation type="submission" date="2021-02" db="EMBL/GenBank/DDBJ databases">
        <authorList>
            <person name="Nowell W R."/>
        </authorList>
    </citation>
    <scope>NUCLEOTIDE SEQUENCE</scope>
</reference>
<evidence type="ECO:0000313" key="3">
    <source>
        <dbReference type="Proteomes" id="UP000676336"/>
    </source>
</evidence>
<dbReference type="EMBL" id="CAJOBI010284306">
    <property type="protein sequence ID" value="CAF5152966.1"/>
    <property type="molecule type" value="Genomic_DNA"/>
</dbReference>
<protein>
    <submittedName>
        <fullName evidence="1">Uncharacterized protein</fullName>
    </submittedName>
</protein>
<sequence>MNVIVGKVVESTS</sequence>
<evidence type="ECO:0000313" key="1">
    <source>
        <dbReference type="EMBL" id="CAF4642363.1"/>
    </source>
</evidence>
<dbReference type="EMBL" id="CAJOBI010113066">
    <property type="protein sequence ID" value="CAF4642363.1"/>
    <property type="molecule type" value="Genomic_DNA"/>
</dbReference>
<name>A0A8S2ZKP1_9BILA</name>
<proteinExistence type="predicted"/>
<organism evidence="1 3">
    <name type="scientific">Rotaria magnacalcarata</name>
    <dbReference type="NCBI Taxonomy" id="392030"/>
    <lineage>
        <taxon>Eukaryota</taxon>
        <taxon>Metazoa</taxon>
        <taxon>Spiralia</taxon>
        <taxon>Gnathifera</taxon>
        <taxon>Rotifera</taxon>
        <taxon>Eurotatoria</taxon>
        <taxon>Bdelloidea</taxon>
        <taxon>Philodinida</taxon>
        <taxon>Philodinidae</taxon>
        <taxon>Rotaria</taxon>
    </lineage>
</organism>
<dbReference type="Proteomes" id="UP000676336">
    <property type="component" value="Unassembled WGS sequence"/>
</dbReference>
<evidence type="ECO:0000313" key="2">
    <source>
        <dbReference type="EMBL" id="CAF5152966.1"/>
    </source>
</evidence>
<gene>
    <name evidence="1" type="ORF">SMN809_LOCUS40745</name>
    <name evidence="2" type="ORF">SMN809_LOCUS64004</name>
</gene>